<keyword evidence="2" id="KW-0233">DNA recombination</keyword>
<dbReference type="RefSeq" id="WP_133190117.1">
    <property type="nucleotide sequence ID" value="NZ_SMOD01000060.1"/>
</dbReference>
<comment type="caution">
    <text evidence="4">The sequence shown here is derived from an EMBL/GenBank/DDBJ whole genome shotgun (WGS) entry which is preliminary data.</text>
</comment>
<dbReference type="Gene3D" id="1.10.443.10">
    <property type="entry name" value="Intergrase catalytic core"/>
    <property type="match status" value="1"/>
</dbReference>
<dbReference type="OrthoDB" id="662444at2"/>
<dbReference type="InterPro" id="IPR011010">
    <property type="entry name" value="DNA_brk_join_enz"/>
</dbReference>
<evidence type="ECO:0000313" key="5">
    <source>
        <dbReference type="Proteomes" id="UP000295606"/>
    </source>
</evidence>
<evidence type="ECO:0000256" key="1">
    <source>
        <dbReference type="ARBA" id="ARBA00022908"/>
    </source>
</evidence>
<dbReference type="GO" id="GO:0003677">
    <property type="term" value="F:DNA binding"/>
    <property type="evidence" value="ECO:0007669"/>
    <property type="project" value="InterPro"/>
</dbReference>
<protein>
    <submittedName>
        <fullName evidence="4">Integrase</fullName>
    </submittedName>
</protein>
<reference evidence="4 5" key="1">
    <citation type="submission" date="2019-03" db="EMBL/GenBank/DDBJ databases">
        <title>Paraburkholderia sp. isolated from native Mimosa gymnas in Guartela State Park, Brazil.</title>
        <authorList>
            <person name="Paulitsch F."/>
            <person name="Hungria M."/>
            <person name="Delamuta J.R.M."/>
            <person name="Ribeiro R.A."/>
            <person name="Dall'Agnol R."/>
            <person name="Silva J.S.B."/>
        </authorList>
    </citation>
    <scope>NUCLEOTIDE SEQUENCE [LARGE SCALE GENOMIC DNA]</scope>
    <source>
        <strain evidence="4 5">CNPSo 3008</strain>
    </source>
</reference>
<dbReference type="Proteomes" id="UP000295606">
    <property type="component" value="Unassembled WGS sequence"/>
</dbReference>
<gene>
    <name evidence="4" type="ORF">E1N52_39425</name>
</gene>
<evidence type="ECO:0000259" key="3">
    <source>
        <dbReference type="PROSITE" id="PS51898"/>
    </source>
</evidence>
<evidence type="ECO:0000256" key="2">
    <source>
        <dbReference type="ARBA" id="ARBA00023172"/>
    </source>
</evidence>
<proteinExistence type="predicted"/>
<name>A0A4R5L342_9BURK</name>
<dbReference type="PANTHER" id="PTHR30349">
    <property type="entry name" value="PHAGE INTEGRASE-RELATED"/>
    <property type="match status" value="1"/>
</dbReference>
<dbReference type="AlphaFoldDB" id="A0A4R5L342"/>
<sequence length="311" mass="35544">MRLQELVETYIAFKASLGMRYRSQSAVLRAYCRAMGDIDIEDVRPGAVLAFITGTGPVTNRWLECYRVLDGLYRYAIGRGFAKRSPLPADTPRHPPPFVPYIYTVDELKRLVAATEILQTPLSPMLAQTMRSLLLLLYGTGMRIGEALSITLRDVDLKSSTITVRDAKFFKNRVIPIGPRLATVLSEYLSRRRQLSMPDGDNSAFLATRTGLHLNYKRVNKLFCRLRRAAQIQRESTARYQPRIHDIRHASAVHRVIAWYRVGAEVQRLLPQLATYLGHVDLRSTQQYLSMTPELLREASLRFDRYAQSEV</sequence>
<dbReference type="PANTHER" id="PTHR30349:SF64">
    <property type="entry name" value="PROPHAGE INTEGRASE INTD-RELATED"/>
    <property type="match status" value="1"/>
</dbReference>
<dbReference type="SUPFAM" id="SSF56349">
    <property type="entry name" value="DNA breaking-rejoining enzymes"/>
    <property type="match status" value="1"/>
</dbReference>
<dbReference type="EMBL" id="SMOD01000060">
    <property type="protein sequence ID" value="TDG02536.1"/>
    <property type="molecule type" value="Genomic_DNA"/>
</dbReference>
<evidence type="ECO:0000313" key="4">
    <source>
        <dbReference type="EMBL" id="TDG02536.1"/>
    </source>
</evidence>
<feature type="domain" description="Tyr recombinase" evidence="3">
    <location>
        <begin position="98"/>
        <end position="301"/>
    </location>
</feature>
<dbReference type="GO" id="GO:0006310">
    <property type="term" value="P:DNA recombination"/>
    <property type="evidence" value="ECO:0007669"/>
    <property type="project" value="UniProtKB-KW"/>
</dbReference>
<accession>A0A4R5L342</accession>
<dbReference type="GO" id="GO:0015074">
    <property type="term" value="P:DNA integration"/>
    <property type="evidence" value="ECO:0007669"/>
    <property type="project" value="UniProtKB-KW"/>
</dbReference>
<dbReference type="InterPro" id="IPR050090">
    <property type="entry name" value="Tyrosine_recombinase_XerCD"/>
</dbReference>
<dbReference type="PROSITE" id="PS51898">
    <property type="entry name" value="TYR_RECOMBINASE"/>
    <property type="match status" value="1"/>
</dbReference>
<dbReference type="InterPro" id="IPR002104">
    <property type="entry name" value="Integrase_catalytic"/>
</dbReference>
<keyword evidence="1" id="KW-0229">DNA integration</keyword>
<dbReference type="InterPro" id="IPR013762">
    <property type="entry name" value="Integrase-like_cat_sf"/>
</dbReference>
<dbReference type="Pfam" id="PF00589">
    <property type="entry name" value="Phage_integrase"/>
    <property type="match status" value="1"/>
</dbReference>
<organism evidence="4 5">
    <name type="scientific">Paraburkholderia guartelaensis</name>
    <dbReference type="NCBI Taxonomy" id="2546446"/>
    <lineage>
        <taxon>Bacteria</taxon>
        <taxon>Pseudomonadati</taxon>
        <taxon>Pseudomonadota</taxon>
        <taxon>Betaproteobacteria</taxon>
        <taxon>Burkholderiales</taxon>
        <taxon>Burkholderiaceae</taxon>
        <taxon>Paraburkholderia</taxon>
    </lineage>
</organism>